<evidence type="ECO:0000256" key="4">
    <source>
        <dbReference type="ARBA" id="ARBA00013346"/>
    </source>
</evidence>
<comment type="subcellular location">
    <subcellularLocation>
        <location evidence="1">Cytoplasm</location>
    </subcellularLocation>
</comment>
<dbReference type="PANTHER" id="PTHR11579">
    <property type="entry name" value="PROTEIN-L-ISOASPARTATE O-METHYLTRANSFERASE"/>
    <property type="match status" value="1"/>
</dbReference>
<dbReference type="GO" id="GO:0032259">
    <property type="term" value="P:methylation"/>
    <property type="evidence" value="ECO:0007669"/>
    <property type="project" value="UniProtKB-KW"/>
</dbReference>
<keyword evidence="5" id="KW-0963">Cytoplasm</keyword>
<name>A0ABT7A295_9ACTN</name>
<evidence type="ECO:0000256" key="8">
    <source>
        <dbReference type="ARBA" id="ARBA00022691"/>
    </source>
</evidence>
<dbReference type="CDD" id="cd02440">
    <property type="entry name" value="AdoMet_MTases"/>
    <property type="match status" value="1"/>
</dbReference>
<dbReference type="SUPFAM" id="SSF53335">
    <property type="entry name" value="S-adenosyl-L-methionine-dependent methyltransferases"/>
    <property type="match status" value="1"/>
</dbReference>
<dbReference type="Gene3D" id="3.40.50.150">
    <property type="entry name" value="Vaccinia Virus protein VP39"/>
    <property type="match status" value="1"/>
</dbReference>
<protein>
    <recommendedName>
        <fullName evidence="4">Protein-L-isoaspartate O-methyltransferase</fullName>
        <ecNumber evidence="3">2.1.1.77</ecNumber>
    </recommendedName>
    <alternativeName>
        <fullName evidence="11">L-isoaspartyl protein carboxyl methyltransferase</fullName>
    </alternativeName>
    <alternativeName>
        <fullName evidence="9">Protein L-isoaspartyl methyltransferase</fullName>
    </alternativeName>
    <alternativeName>
        <fullName evidence="10">Protein-beta-aspartate methyltransferase</fullName>
    </alternativeName>
</protein>
<keyword evidence="8" id="KW-0949">S-adenosyl-L-methionine</keyword>
<dbReference type="PANTHER" id="PTHR11579:SF0">
    <property type="entry name" value="PROTEIN-L-ISOASPARTATE(D-ASPARTATE) O-METHYLTRANSFERASE"/>
    <property type="match status" value="1"/>
</dbReference>
<proteinExistence type="inferred from homology"/>
<dbReference type="InterPro" id="IPR000682">
    <property type="entry name" value="PCMT"/>
</dbReference>
<keyword evidence="7" id="KW-0808">Transferase</keyword>
<keyword evidence="13" id="KW-1185">Reference proteome</keyword>
<evidence type="ECO:0000313" key="12">
    <source>
        <dbReference type="EMBL" id="MDJ1135442.1"/>
    </source>
</evidence>
<evidence type="ECO:0000256" key="6">
    <source>
        <dbReference type="ARBA" id="ARBA00022603"/>
    </source>
</evidence>
<comment type="caution">
    <text evidence="12">The sequence shown here is derived from an EMBL/GenBank/DDBJ whole genome shotgun (WGS) entry which is preliminary data.</text>
</comment>
<sequence length="385" mass="41969">MTLSAPAGAGTARLLAECEQRLEYPVPGEWVRAFHAVPRHRFLPERLWLRDGAGGYASCDRGREPDRWWRAAYRDQTLVVQLATGPDGFQEPTSAASAPSTMLRMLELAQLDDDGPVLEVGTGTGFHAALLCHRLGAAQVTSIDIDSGLVHDAKERLRTAGYEPTLAATDGTGGHQPGAPYARILSTVAVHSTVPAAWTAQVRYGGRIVTPFATAWLPYGTLVLDRHRDRAEGRFHPGGSYMGLRGRTVASLADARGPRDVPAVTGTTLSPWRVAGEDLAAQFAIGLRVPGAWHSWDTGVEEAHTRLWVADEEATSWAAVDYDGSDASCFRVAQHGPRRLWEEIETAYRGWSESGRPGIDRHGITVDDDGRQRLWIDQPSTPLQQ</sequence>
<dbReference type="RefSeq" id="WP_274043171.1">
    <property type="nucleotide sequence ID" value="NZ_JANCPR020000029.1"/>
</dbReference>
<dbReference type="Proteomes" id="UP001214441">
    <property type="component" value="Unassembled WGS sequence"/>
</dbReference>
<evidence type="ECO:0000256" key="2">
    <source>
        <dbReference type="ARBA" id="ARBA00005369"/>
    </source>
</evidence>
<dbReference type="InterPro" id="IPR029063">
    <property type="entry name" value="SAM-dependent_MTases_sf"/>
</dbReference>
<dbReference type="EMBL" id="JANCPR020000029">
    <property type="protein sequence ID" value="MDJ1135442.1"/>
    <property type="molecule type" value="Genomic_DNA"/>
</dbReference>
<evidence type="ECO:0000256" key="11">
    <source>
        <dbReference type="ARBA" id="ARBA00031350"/>
    </source>
</evidence>
<accession>A0ABT7A295</accession>
<evidence type="ECO:0000256" key="5">
    <source>
        <dbReference type="ARBA" id="ARBA00022490"/>
    </source>
</evidence>
<comment type="similarity">
    <text evidence="2">Belongs to the methyltransferase superfamily. L-isoaspartyl/D-aspartyl protein methyltransferase family.</text>
</comment>
<evidence type="ECO:0000256" key="10">
    <source>
        <dbReference type="ARBA" id="ARBA00031323"/>
    </source>
</evidence>
<dbReference type="EC" id="2.1.1.77" evidence="3"/>
<evidence type="ECO:0000256" key="1">
    <source>
        <dbReference type="ARBA" id="ARBA00004496"/>
    </source>
</evidence>
<reference evidence="12 13" key="1">
    <citation type="submission" date="2023-05" db="EMBL/GenBank/DDBJ databases">
        <title>Streptantibioticus silvisoli sp. nov., acidotolerant actinomycetes 1 from pine litter.</title>
        <authorList>
            <person name="Swiecimska M."/>
            <person name="Golinska P."/>
            <person name="Sangal V."/>
            <person name="Wachnowicz B."/>
            <person name="Goodfellow M."/>
        </authorList>
    </citation>
    <scope>NUCLEOTIDE SEQUENCE [LARGE SCALE GENOMIC DNA]</scope>
    <source>
        <strain evidence="12 13">DSM 42109</strain>
    </source>
</reference>
<evidence type="ECO:0000313" key="13">
    <source>
        <dbReference type="Proteomes" id="UP001214441"/>
    </source>
</evidence>
<gene>
    <name evidence="12" type="ORF">NMN56_026470</name>
</gene>
<dbReference type="Pfam" id="PF01135">
    <property type="entry name" value="PCMT"/>
    <property type="match status" value="1"/>
</dbReference>
<evidence type="ECO:0000256" key="7">
    <source>
        <dbReference type="ARBA" id="ARBA00022679"/>
    </source>
</evidence>
<evidence type="ECO:0000256" key="9">
    <source>
        <dbReference type="ARBA" id="ARBA00030757"/>
    </source>
</evidence>
<dbReference type="GO" id="GO:0008168">
    <property type="term" value="F:methyltransferase activity"/>
    <property type="evidence" value="ECO:0007669"/>
    <property type="project" value="UniProtKB-KW"/>
</dbReference>
<evidence type="ECO:0000256" key="3">
    <source>
        <dbReference type="ARBA" id="ARBA00011890"/>
    </source>
</evidence>
<organism evidence="12 13">
    <name type="scientific">Streptomyces iconiensis</name>
    <dbReference type="NCBI Taxonomy" id="1384038"/>
    <lineage>
        <taxon>Bacteria</taxon>
        <taxon>Bacillati</taxon>
        <taxon>Actinomycetota</taxon>
        <taxon>Actinomycetes</taxon>
        <taxon>Kitasatosporales</taxon>
        <taxon>Streptomycetaceae</taxon>
        <taxon>Streptomyces</taxon>
    </lineage>
</organism>
<keyword evidence="6 12" id="KW-0489">Methyltransferase</keyword>